<keyword evidence="3 8" id="KW-0805">Transcription regulation</keyword>
<dbReference type="AlphaFoldDB" id="G8PCF1"/>
<organism evidence="11 12">
    <name type="scientific">Pediococcus claussenii (strain ATCC BAA-344 / DSM 14800 / JCM 18046 / KCTC 3811 / LMG 21948 / P06)</name>
    <dbReference type="NCBI Taxonomy" id="701521"/>
    <lineage>
        <taxon>Bacteria</taxon>
        <taxon>Bacillati</taxon>
        <taxon>Bacillota</taxon>
        <taxon>Bacilli</taxon>
        <taxon>Lactobacillales</taxon>
        <taxon>Lactobacillaceae</taxon>
        <taxon>Pediococcus</taxon>
    </lineage>
</organism>
<dbReference type="KEGG" id="pce:PECL_643"/>
<feature type="domain" description="Transcription elongation factor GreA/GreB C-terminal" evidence="9">
    <location>
        <begin position="82"/>
        <end position="154"/>
    </location>
</feature>
<dbReference type="Pfam" id="PF03449">
    <property type="entry name" value="GreA_GreB_N"/>
    <property type="match status" value="1"/>
</dbReference>
<dbReference type="InterPro" id="IPR028624">
    <property type="entry name" value="Tscrpt_elong_fac_GreA/B"/>
</dbReference>
<accession>G8PCF1</accession>
<dbReference type="HOGENOM" id="CLU_101379_2_1_9"/>
<sequence length="157" mass="17575">MTEEYVQMTPNGYAQLQQEIQNLKKTRPAKIKALQHARSLGDLSENAEYSAAKRDLRHLESRLRYLDKQSRLAKVVKPTSSTMVEIGSTVDVEFLDDGFRATYQVVGAHESNLATQKLSFKSPLGAAILHHKINDISTVEAPEDNYAVKILTIHPAK</sequence>
<evidence type="ECO:0000256" key="1">
    <source>
        <dbReference type="ARBA" id="ARBA00008213"/>
    </source>
</evidence>
<dbReference type="GO" id="GO:0032784">
    <property type="term" value="P:regulation of DNA-templated transcription elongation"/>
    <property type="evidence" value="ECO:0007669"/>
    <property type="project" value="UniProtKB-UniRule"/>
</dbReference>
<evidence type="ECO:0000256" key="8">
    <source>
        <dbReference type="HAMAP-Rule" id="MF_00105"/>
    </source>
</evidence>
<dbReference type="GO" id="GO:0003746">
    <property type="term" value="F:translation elongation factor activity"/>
    <property type="evidence" value="ECO:0007669"/>
    <property type="project" value="UniProtKB-KW"/>
</dbReference>
<dbReference type="EMBL" id="CP003137">
    <property type="protein sequence ID" value="AEV94936.1"/>
    <property type="molecule type" value="Genomic_DNA"/>
</dbReference>
<dbReference type="PANTHER" id="PTHR30437">
    <property type="entry name" value="TRANSCRIPTION ELONGATION FACTOR GREA"/>
    <property type="match status" value="1"/>
</dbReference>
<dbReference type="PROSITE" id="PS00830">
    <property type="entry name" value="GREAB_2"/>
    <property type="match status" value="1"/>
</dbReference>
<dbReference type="InterPro" id="IPR036953">
    <property type="entry name" value="GreA/GreB_C_sf"/>
</dbReference>
<dbReference type="InterPro" id="IPR023459">
    <property type="entry name" value="Tscrpt_elong_fac_GreA/B_fam"/>
</dbReference>
<keyword evidence="12" id="KW-1185">Reference proteome</keyword>
<evidence type="ECO:0000259" key="10">
    <source>
        <dbReference type="Pfam" id="PF03449"/>
    </source>
</evidence>
<gene>
    <name evidence="8" type="primary">greA</name>
    <name evidence="11" type="ordered locus">PECL_643</name>
</gene>
<dbReference type="PATRIC" id="fig|701521.8.peg.613"/>
<dbReference type="Pfam" id="PF01272">
    <property type="entry name" value="GreA_GreB"/>
    <property type="match status" value="1"/>
</dbReference>
<dbReference type="RefSeq" id="WP_014215133.1">
    <property type="nucleotide sequence ID" value="NC_016605.1"/>
</dbReference>
<evidence type="ECO:0000256" key="2">
    <source>
        <dbReference type="ARBA" id="ARBA00013729"/>
    </source>
</evidence>
<dbReference type="SUPFAM" id="SSF46557">
    <property type="entry name" value="GreA transcript cleavage protein, N-terminal domain"/>
    <property type="match status" value="1"/>
</dbReference>
<evidence type="ECO:0000313" key="12">
    <source>
        <dbReference type="Proteomes" id="UP000005444"/>
    </source>
</evidence>
<keyword evidence="11" id="KW-0648">Protein biosynthesis</keyword>
<dbReference type="SUPFAM" id="SSF54534">
    <property type="entry name" value="FKBP-like"/>
    <property type="match status" value="1"/>
</dbReference>
<dbReference type="GO" id="GO:0070063">
    <property type="term" value="F:RNA polymerase binding"/>
    <property type="evidence" value="ECO:0007669"/>
    <property type="project" value="InterPro"/>
</dbReference>
<dbReference type="FunFam" id="1.10.287.180:FF:000001">
    <property type="entry name" value="Transcription elongation factor GreA"/>
    <property type="match status" value="1"/>
</dbReference>
<evidence type="ECO:0000313" key="11">
    <source>
        <dbReference type="EMBL" id="AEV94936.1"/>
    </source>
</evidence>
<dbReference type="InterPro" id="IPR022691">
    <property type="entry name" value="Tscrpt_elong_fac_GreA/B_N"/>
</dbReference>
<evidence type="ECO:0000259" key="9">
    <source>
        <dbReference type="Pfam" id="PF01272"/>
    </source>
</evidence>
<keyword evidence="5 8" id="KW-0804">Transcription</keyword>
<keyword evidence="11" id="KW-0251">Elongation factor</keyword>
<dbReference type="NCBIfam" id="NF001263">
    <property type="entry name" value="PRK00226.1-4"/>
    <property type="match status" value="1"/>
</dbReference>
<dbReference type="HAMAP" id="MF_00105">
    <property type="entry name" value="GreA_GreB"/>
    <property type="match status" value="1"/>
</dbReference>
<dbReference type="Gene3D" id="3.10.50.30">
    <property type="entry name" value="Transcription elongation factor, GreA/GreB, C-terminal domain"/>
    <property type="match status" value="1"/>
</dbReference>
<comment type="function">
    <text evidence="6 8">Necessary for efficient RNA polymerase transcription elongation past template-encoded arresting sites. The arresting sites in DNA have the property of trapping a certain fraction of elongating RNA polymerases that pass through, resulting in locked ternary complexes. Cleavage of the nascent transcript by cleavage factors such as GreA or GreB allows the resumption of elongation from the new 3'terminus. GreA releases sequences of 2 to 3 nucleotides.</text>
</comment>
<evidence type="ECO:0000256" key="6">
    <source>
        <dbReference type="ARBA" id="ARBA00024916"/>
    </source>
</evidence>
<dbReference type="eggNOG" id="COG0782">
    <property type="taxonomic scope" value="Bacteria"/>
</dbReference>
<proteinExistence type="inferred from homology"/>
<dbReference type="InterPro" id="IPR036805">
    <property type="entry name" value="Tscrpt_elong_fac_GreA/B_N_sf"/>
</dbReference>
<feature type="domain" description="Transcription elongation factor GreA/GreB N-terminal" evidence="10">
    <location>
        <begin position="6"/>
        <end position="75"/>
    </location>
</feature>
<dbReference type="InterPro" id="IPR001437">
    <property type="entry name" value="Tscrpt_elong_fac_GreA/B_C"/>
</dbReference>
<dbReference type="STRING" id="701521.PECL_643"/>
<dbReference type="InterPro" id="IPR018151">
    <property type="entry name" value="TF_GreA/GreB_CS"/>
</dbReference>
<dbReference type="Gene3D" id="1.10.287.180">
    <property type="entry name" value="Transcription elongation factor, GreA/GreB, N-terminal domain"/>
    <property type="match status" value="1"/>
</dbReference>
<keyword evidence="4 8" id="KW-0238">DNA-binding</keyword>
<comment type="similarity">
    <text evidence="1 8">Belongs to the GreA/GreB family.</text>
</comment>
<reference evidence="11 12" key="1">
    <citation type="journal article" date="2012" name="J. Bacteriol.">
        <title>Complete Genome Sequence of the Beer Spoilage Organism Pediococcus claussenii ATCC BAA-344T.</title>
        <authorList>
            <person name="Pittet V."/>
            <person name="Abegunde T."/>
            <person name="Marfleet T."/>
            <person name="Haakensen M."/>
            <person name="Morrow K."/>
            <person name="Jayaprakash T."/>
            <person name="Schroeder K."/>
            <person name="Trost B."/>
            <person name="Byrns S."/>
            <person name="Bergsveinson J."/>
            <person name="Kusalik A."/>
            <person name="Ziola B."/>
        </authorList>
    </citation>
    <scope>NUCLEOTIDE SEQUENCE [LARGE SCALE GENOMIC DNA]</scope>
    <source>
        <strain evidence="11 12">ATCC BAA-344</strain>
    </source>
</reference>
<dbReference type="PIRSF" id="PIRSF006092">
    <property type="entry name" value="GreA_GreB"/>
    <property type="match status" value="1"/>
</dbReference>
<protein>
    <recommendedName>
        <fullName evidence="2 8">Transcription elongation factor GreA</fullName>
    </recommendedName>
    <alternativeName>
        <fullName evidence="7 8">Transcript cleavage factor GreA</fullName>
    </alternativeName>
</protein>
<evidence type="ECO:0000256" key="5">
    <source>
        <dbReference type="ARBA" id="ARBA00023163"/>
    </source>
</evidence>
<name>G8PCF1_PEDCP</name>
<dbReference type="GO" id="GO:0003677">
    <property type="term" value="F:DNA binding"/>
    <property type="evidence" value="ECO:0007669"/>
    <property type="project" value="UniProtKB-UniRule"/>
</dbReference>
<evidence type="ECO:0000256" key="7">
    <source>
        <dbReference type="ARBA" id="ARBA00030776"/>
    </source>
</evidence>
<evidence type="ECO:0000256" key="3">
    <source>
        <dbReference type="ARBA" id="ARBA00023015"/>
    </source>
</evidence>
<dbReference type="GO" id="GO:0006354">
    <property type="term" value="P:DNA-templated transcription elongation"/>
    <property type="evidence" value="ECO:0007669"/>
    <property type="project" value="TreeGrafter"/>
</dbReference>
<dbReference type="PANTHER" id="PTHR30437:SF4">
    <property type="entry name" value="TRANSCRIPTION ELONGATION FACTOR GREA"/>
    <property type="match status" value="1"/>
</dbReference>
<evidence type="ECO:0000256" key="4">
    <source>
        <dbReference type="ARBA" id="ARBA00023125"/>
    </source>
</evidence>
<dbReference type="Proteomes" id="UP000005444">
    <property type="component" value="Chromosome"/>
</dbReference>